<dbReference type="Proteomes" id="UP000238218">
    <property type="component" value="Unassembled WGS sequence"/>
</dbReference>
<dbReference type="PANTHER" id="PTHR35377:SF8">
    <property type="entry name" value="ANTITOXIN VAPB22"/>
    <property type="match status" value="1"/>
</dbReference>
<evidence type="ECO:0000256" key="2">
    <source>
        <dbReference type="RuleBase" id="RU362080"/>
    </source>
</evidence>
<dbReference type="Gene3D" id="3.40.1620.10">
    <property type="entry name" value="YefM-like domain"/>
    <property type="match status" value="1"/>
</dbReference>
<name>A0ABX5F806_9CHRO</name>
<comment type="caution">
    <text evidence="3">The sequence shown here is derived from an EMBL/GenBank/DDBJ whole genome shotgun (WGS) entry which is preliminary data.</text>
</comment>
<gene>
    <name evidence="3" type="ORF">C7B81_06770</name>
</gene>
<comment type="function">
    <text evidence="2">Antitoxin component of a type II toxin-antitoxin (TA) system.</text>
</comment>
<sequence length="80" mass="9013">MKTVGAFEAKTHLSSLLEEVAGGEEILITRHGNPLARLVPVNAHGRERRIEAIERLRRFATGRRLNGPSIQELRDEGRRC</sequence>
<dbReference type="InterPro" id="IPR036165">
    <property type="entry name" value="YefM-like_sf"/>
</dbReference>
<accession>A0ABX5F806</accession>
<dbReference type="RefSeq" id="WP_106220530.1">
    <property type="nucleotide sequence ID" value="NZ_PVWP01000004.1"/>
</dbReference>
<dbReference type="InterPro" id="IPR051416">
    <property type="entry name" value="phD-YefM_TA_antitoxins"/>
</dbReference>
<reference evidence="3 4" key="1">
    <citation type="submission" date="2018-03" db="EMBL/GenBank/DDBJ databases">
        <title>The ancient ancestry and fast evolution of plastids.</title>
        <authorList>
            <person name="Moore K.R."/>
            <person name="Magnabosco C."/>
            <person name="Momper L."/>
            <person name="Gold D.A."/>
            <person name="Bosak T."/>
            <person name="Fournier G.P."/>
        </authorList>
    </citation>
    <scope>NUCLEOTIDE SEQUENCE [LARGE SCALE GENOMIC DNA]</scope>
    <source>
        <strain evidence="3 4">CCALA 015</strain>
    </source>
</reference>
<comment type="similarity">
    <text evidence="1 2">Belongs to the phD/YefM antitoxin family.</text>
</comment>
<keyword evidence="4" id="KW-1185">Reference proteome</keyword>
<dbReference type="PANTHER" id="PTHR35377">
    <property type="entry name" value="ANTITOXIN VAPB49-RELATED-RELATED"/>
    <property type="match status" value="1"/>
</dbReference>
<dbReference type="Pfam" id="PF02604">
    <property type="entry name" value="PhdYeFM_antitox"/>
    <property type="match status" value="1"/>
</dbReference>
<evidence type="ECO:0000313" key="4">
    <source>
        <dbReference type="Proteomes" id="UP000238218"/>
    </source>
</evidence>
<dbReference type="SUPFAM" id="SSF143120">
    <property type="entry name" value="YefM-like"/>
    <property type="match status" value="1"/>
</dbReference>
<dbReference type="InterPro" id="IPR006442">
    <property type="entry name" value="Antitoxin_Phd/YefM"/>
</dbReference>
<dbReference type="NCBIfam" id="TIGR01552">
    <property type="entry name" value="phd_fam"/>
    <property type="match status" value="1"/>
</dbReference>
<evidence type="ECO:0000313" key="3">
    <source>
        <dbReference type="EMBL" id="PSB37809.1"/>
    </source>
</evidence>
<organism evidence="3 4">
    <name type="scientific">Aphanothece cf. minutissima CCALA 015</name>
    <dbReference type="NCBI Taxonomy" id="2107695"/>
    <lineage>
        <taxon>Bacteria</taxon>
        <taxon>Bacillati</taxon>
        <taxon>Cyanobacteriota</taxon>
        <taxon>Cyanophyceae</taxon>
        <taxon>Oscillatoriophycideae</taxon>
        <taxon>Chroococcales</taxon>
        <taxon>Aphanothecaceae</taxon>
        <taxon>Aphanothece</taxon>
    </lineage>
</organism>
<protein>
    <recommendedName>
        <fullName evidence="2">Antitoxin</fullName>
    </recommendedName>
</protein>
<proteinExistence type="inferred from homology"/>
<evidence type="ECO:0000256" key="1">
    <source>
        <dbReference type="ARBA" id="ARBA00009981"/>
    </source>
</evidence>
<dbReference type="EMBL" id="PVWP01000004">
    <property type="protein sequence ID" value="PSB37809.1"/>
    <property type="molecule type" value="Genomic_DNA"/>
</dbReference>